<evidence type="ECO:0000313" key="3">
    <source>
        <dbReference type="Proteomes" id="UP001597474"/>
    </source>
</evidence>
<sequence length="344" mass="37736">MPIFYGYTNTIFGHQSSLNGARVDYRYEPTGTWRYSGGTTSFSVREVAPGATQFNGDPQNERIDADRQIGGSGEQTIEIDGIDRQAIWDYTFTVTDGSETWRVAVIDVDLDNDDIIEAGQENGYYLVFPDGMPPADTNLRVSGVVENDSMTPHRELGARVVCFAAGTMIDCADGPRPVETIAQGDLVLTRDGGLQPVVWAAHTIVAAQGDLAPIVIRKGVLGNHADLVVSPQHAILLDDWRAELFFAQEEVLIRAVDLIGHDGVYRRVGGRVSYHHLLLDAHHLLRSEGQWSESLYPGDMTRQNVNPAARREIETLFPDLAAYGPRAAPCLRGYEAKSLGNARA</sequence>
<comment type="caution">
    <text evidence="2">The sequence shown here is derived from an EMBL/GenBank/DDBJ whole genome shotgun (WGS) entry which is preliminary data.</text>
</comment>
<dbReference type="InterPro" id="IPR036844">
    <property type="entry name" value="Hint_dom_sf"/>
</dbReference>
<dbReference type="SUPFAM" id="SSF51294">
    <property type="entry name" value="Hedgehog/intein (Hint) domain"/>
    <property type="match status" value="1"/>
</dbReference>
<name>A0ABW5TYB3_9RHOB</name>
<feature type="domain" description="Hedgehog/Intein (Hint)" evidence="1">
    <location>
        <begin position="161"/>
        <end position="299"/>
    </location>
</feature>
<gene>
    <name evidence="2" type="ORF">ACFSUD_03500</name>
</gene>
<dbReference type="Proteomes" id="UP001597474">
    <property type="component" value="Unassembled WGS sequence"/>
</dbReference>
<proteinExistence type="predicted"/>
<dbReference type="EMBL" id="JBHUMP010000002">
    <property type="protein sequence ID" value="MFD2738628.1"/>
    <property type="molecule type" value="Genomic_DNA"/>
</dbReference>
<dbReference type="Pfam" id="PF13403">
    <property type="entry name" value="Hint_2"/>
    <property type="match status" value="1"/>
</dbReference>
<accession>A0ABW5TYB3</accession>
<dbReference type="Gene3D" id="2.170.16.10">
    <property type="entry name" value="Hedgehog/Intein (Hint) domain"/>
    <property type="match status" value="1"/>
</dbReference>
<evidence type="ECO:0000313" key="2">
    <source>
        <dbReference type="EMBL" id="MFD2738628.1"/>
    </source>
</evidence>
<evidence type="ECO:0000259" key="1">
    <source>
        <dbReference type="Pfam" id="PF13403"/>
    </source>
</evidence>
<dbReference type="InterPro" id="IPR028992">
    <property type="entry name" value="Hedgehog/Intein_dom"/>
</dbReference>
<protein>
    <submittedName>
        <fullName evidence="2">Hint domain-containing protein</fullName>
    </submittedName>
</protein>
<keyword evidence="3" id="KW-1185">Reference proteome</keyword>
<dbReference type="RefSeq" id="WP_386371514.1">
    <property type="nucleotide sequence ID" value="NZ_JBHUMP010000002.1"/>
</dbReference>
<organism evidence="2 3">
    <name type="scientific">Sulfitobacter aestuarii</name>
    <dbReference type="NCBI Taxonomy" id="2161676"/>
    <lineage>
        <taxon>Bacteria</taxon>
        <taxon>Pseudomonadati</taxon>
        <taxon>Pseudomonadota</taxon>
        <taxon>Alphaproteobacteria</taxon>
        <taxon>Rhodobacterales</taxon>
        <taxon>Roseobacteraceae</taxon>
        <taxon>Sulfitobacter</taxon>
    </lineage>
</organism>
<reference evidence="3" key="1">
    <citation type="journal article" date="2019" name="Int. J. Syst. Evol. Microbiol.">
        <title>The Global Catalogue of Microorganisms (GCM) 10K type strain sequencing project: providing services to taxonomists for standard genome sequencing and annotation.</title>
        <authorList>
            <consortium name="The Broad Institute Genomics Platform"/>
            <consortium name="The Broad Institute Genome Sequencing Center for Infectious Disease"/>
            <person name="Wu L."/>
            <person name="Ma J."/>
        </authorList>
    </citation>
    <scope>NUCLEOTIDE SEQUENCE [LARGE SCALE GENOMIC DNA]</scope>
    <source>
        <strain evidence="3">TISTR 2562</strain>
    </source>
</reference>